<dbReference type="EMBL" id="JZEY01000054">
    <property type="protein sequence ID" value="KKB08906.1"/>
    <property type="molecule type" value="Genomic_DNA"/>
</dbReference>
<evidence type="ECO:0000313" key="1">
    <source>
        <dbReference type="EMBL" id="KKB08906.1"/>
    </source>
</evidence>
<gene>
    <name evidence="1" type="ORF">VE26_02320</name>
</gene>
<sequence>MVTKLRQGDAENLLTEPARQFEPLRACERLLTAVSSMITAIPPQDGCFTKPKRVQPTTCLCDTGTDAARARAHQSITAG</sequence>
<accession>A0A0F5FJ84</accession>
<dbReference type="STRING" id="429727.VE26_02320"/>
<reference evidence="1 2" key="1">
    <citation type="submission" date="2015-03" db="EMBL/GenBank/DDBJ databases">
        <authorList>
            <person name="Hassan Y."/>
            <person name="Lepp D."/>
            <person name="Li X.-Z."/>
            <person name="Zhou T."/>
        </authorList>
    </citation>
    <scope>NUCLEOTIDE SEQUENCE [LARGE SCALE GENOMIC DNA]</scope>
    <source>
        <strain evidence="1 2">IPL18</strain>
    </source>
</reference>
<name>A0A0F5FJ84_9HYPH</name>
<comment type="caution">
    <text evidence="1">The sequence shown here is derived from an EMBL/GenBank/DDBJ whole genome shotgun (WGS) entry which is preliminary data.</text>
</comment>
<dbReference type="Proteomes" id="UP000033649">
    <property type="component" value="Unassembled WGS sequence"/>
</dbReference>
<keyword evidence="2" id="KW-1185">Reference proteome</keyword>
<evidence type="ECO:0000313" key="2">
    <source>
        <dbReference type="Proteomes" id="UP000033649"/>
    </source>
</evidence>
<organism evidence="1 2">
    <name type="scientific">Devosia chinhatensis</name>
    <dbReference type="NCBI Taxonomy" id="429727"/>
    <lineage>
        <taxon>Bacteria</taxon>
        <taxon>Pseudomonadati</taxon>
        <taxon>Pseudomonadota</taxon>
        <taxon>Alphaproteobacteria</taxon>
        <taxon>Hyphomicrobiales</taxon>
        <taxon>Devosiaceae</taxon>
        <taxon>Devosia</taxon>
    </lineage>
</organism>
<proteinExistence type="predicted"/>
<dbReference type="AlphaFoldDB" id="A0A0F5FJ84"/>
<protein>
    <submittedName>
        <fullName evidence="1">Uncharacterized protein</fullName>
    </submittedName>
</protein>